<dbReference type="Proteomes" id="UP000000214">
    <property type="component" value="Chromosome"/>
</dbReference>
<reference evidence="1 2" key="1">
    <citation type="journal article" date="2012" name="BMC Genomics">
        <title>The genome sequence of Propionibacterium acidipropionici provides insights into its biotechnological and industrial potential.</title>
        <authorList>
            <person name="Parizzi L.P."/>
            <person name="Grassi M.C."/>
            <person name="Llerena L.A."/>
            <person name="Carazzolle M.F."/>
            <person name="Queiroz V.L."/>
            <person name="Lunardi I."/>
            <person name="Zeidler A.F."/>
            <person name="Teixeira P.J."/>
            <person name="Mieczkowski P."/>
            <person name="Rincones J."/>
            <person name="Pereira G.A."/>
        </authorList>
    </citation>
    <scope>NUCLEOTIDE SEQUENCE [LARGE SCALE GENOMIC DNA]</scope>
    <source>
        <strain evidence="2">ATCC 4875 / DSM 20272 / JCM 6432 / NBRC 12425 / NCIMB 8070</strain>
    </source>
</reference>
<accession>K7RMU8</accession>
<dbReference type="eggNOG" id="ENOG502ZY05">
    <property type="taxonomic scope" value="Bacteria"/>
</dbReference>
<dbReference type="STRING" id="1171373.PACID_14550"/>
<dbReference type="HOGENOM" id="CLU_2424520_0_0_11"/>
<gene>
    <name evidence="1" type="ordered locus">PACID_14550</name>
</gene>
<proteinExistence type="predicted"/>
<dbReference type="EMBL" id="CP003493">
    <property type="protein sequence ID" value="AFV89269.1"/>
    <property type="molecule type" value="Genomic_DNA"/>
</dbReference>
<organism evidence="1 2">
    <name type="scientific">Acidipropionibacterium acidipropionici (strain ATCC 4875 / DSM 20272 / JCM 6432 / NBRC 12425 / NCIMB 8070 / 4)</name>
    <name type="common">Propionibacterium acidipropionici</name>
    <dbReference type="NCBI Taxonomy" id="1171373"/>
    <lineage>
        <taxon>Bacteria</taxon>
        <taxon>Bacillati</taxon>
        <taxon>Actinomycetota</taxon>
        <taxon>Actinomycetes</taxon>
        <taxon>Propionibacteriales</taxon>
        <taxon>Propionibacteriaceae</taxon>
        <taxon>Acidipropionibacterium</taxon>
    </lineage>
</organism>
<dbReference type="PATRIC" id="fig|1171373.8.peg.1443"/>
<dbReference type="AlphaFoldDB" id="K7RMU8"/>
<protein>
    <submittedName>
        <fullName evidence="1">Uncharacterized protein</fullName>
    </submittedName>
</protein>
<evidence type="ECO:0000313" key="2">
    <source>
        <dbReference type="Proteomes" id="UP000000214"/>
    </source>
</evidence>
<dbReference type="RefSeq" id="WP_015070176.1">
    <property type="nucleotide sequence ID" value="NC_019395.1"/>
</dbReference>
<sequence>MPTTKTRRRRVPASAEIAEHPKTAAARYVAANGIEEYRRMYTKGWTTKASDAYLEEAGLFDDDAFQDGYLDRAAEREKWHLSRCGDHQYCD</sequence>
<evidence type="ECO:0000313" key="1">
    <source>
        <dbReference type="EMBL" id="AFV89269.1"/>
    </source>
</evidence>
<name>K7RMU8_ACIA4</name>
<dbReference type="KEGG" id="pbo:PACID_14550"/>